<reference evidence="2" key="1">
    <citation type="submission" date="2016-02" db="EMBL/GenBank/DDBJ databases">
        <authorList>
            <person name="Wibberg D."/>
        </authorList>
    </citation>
    <scope>NUCLEOTIDE SEQUENCE [LARGE SCALE GENOMIC DNA]</scope>
</reference>
<accession>A0A1C3PAU5</accession>
<keyword evidence="2" id="KW-1185">Reference proteome</keyword>
<evidence type="ECO:0000313" key="2">
    <source>
        <dbReference type="Proteomes" id="UP000199013"/>
    </source>
</evidence>
<name>A0A1C3PAU5_9ACTN</name>
<proteinExistence type="predicted"/>
<dbReference type="AlphaFoldDB" id="A0A1C3PAU5"/>
<organism evidence="1 2">
    <name type="scientific">Candidatus Protofrankia californiensis</name>
    <dbReference type="NCBI Taxonomy" id="1839754"/>
    <lineage>
        <taxon>Bacteria</taxon>
        <taxon>Bacillati</taxon>
        <taxon>Actinomycetota</taxon>
        <taxon>Actinomycetes</taxon>
        <taxon>Frankiales</taxon>
        <taxon>Frankiaceae</taxon>
        <taxon>Protofrankia</taxon>
    </lineage>
</organism>
<evidence type="ECO:0000313" key="1">
    <source>
        <dbReference type="EMBL" id="SBW26798.1"/>
    </source>
</evidence>
<gene>
    <name evidence="1" type="ORF">FDG2_5047</name>
</gene>
<protein>
    <submittedName>
        <fullName evidence="1">Uncharacterized protein</fullName>
    </submittedName>
</protein>
<dbReference type="Proteomes" id="UP000199013">
    <property type="component" value="Unassembled WGS sequence"/>
</dbReference>
<dbReference type="EMBL" id="FLUV01002129">
    <property type="protein sequence ID" value="SBW26798.1"/>
    <property type="molecule type" value="Genomic_DNA"/>
</dbReference>
<sequence>MGYVDHAVTDVPEAMATLVTDLTRGGAKCREYADQFVAYQQRRHDVDAGPSAPSGISSLLTRSAVRVGLRAAGLPN</sequence>